<dbReference type="EMBL" id="VWMK01000002">
    <property type="protein sequence ID" value="KAA3769422.1"/>
    <property type="molecule type" value="Genomic_DNA"/>
</dbReference>
<gene>
    <name evidence="1" type="ORF">F3F73_03100</name>
</gene>
<sequence>MAEGDLRLGKVAFVDKETYSATTTYNTFDFVVTEDSCYLCIKDGCKGIALTDTTWWKCIARGTQATAAAKNANDAANLANQKAGAADSAAGNAVSATNNANAKANEAEVKAGLANTAANNANVATGDARTVIARLEDLENTLVLKYKLVPTSMLLTYPKKVTMRNTQAFKIQVELLPVNTGRNALFLGDDRAITVSPDGSFTIKQVGMSKVHVIPTENTALYQTIQINVEEPGMRFTSGRGIRFSGSGGIKLT</sequence>
<dbReference type="Proteomes" id="UP000422221">
    <property type="component" value="Unassembled WGS sequence"/>
</dbReference>
<protein>
    <submittedName>
        <fullName evidence="1">Uncharacterized protein</fullName>
    </submittedName>
</protein>
<dbReference type="RefSeq" id="WP_130058608.1">
    <property type="nucleotide sequence ID" value="NZ_JADNPJ010000002.1"/>
</dbReference>
<name>A0A7J4XNA8_9BACE</name>
<evidence type="ECO:0000313" key="1">
    <source>
        <dbReference type="EMBL" id="KAA3769422.1"/>
    </source>
</evidence>
<reference evidence="1 2" key="1">
    <citation type="journal article" date="2019" name="Nat. Med.">
        <title>A library of human gut bacterial isolates paired with longitudinal multiomics data enables mechanistic microbiome research.</title>
        <authorList>
            <person name="Poyet M."/>
            <person name="Groussin M."/>
            <person name="Gibbons S.M."/>
            <person name="Avila-Pacheco J."/>
            <person name="Jiang X."/>
            <person name="Kearney S.M."/>
            <person name="Perrotta A.R."/>
            <person name="Berdy B."/>
            <person name="Zhao S."/>
            <person name="Lieberman T.D."/>
            <person name="Swanson P.K."/>
            <person name="Smith M."/>
            <person name="Roesemann S."/>
            <person name="Alexander J.E."/>
            <person name="Rich S.A."/>
            <person name="Livny J."/>
            <person name="Vlamakis H."/>
            <person name="Clish C."/>
            <person name="Bullock K."/>
            <person name="Deik A."/>
            <person name="Scott J."/>
            <person name="Pierce K.A."/>
            <person name="Xavier R.J."/>
            <person name="Alm E.J."/>
        </authorList>
    </citation>
    <scope>NUCLEOTIDE SEQUENCE [LARGE SCALE GENOMIC DNA]</scope>
    <source>
        <strain evidence="1 2">BIOML-A10</strain>
    </source>
</reference>
<dbReference type="AlphaFoldDB" id="A0A7J4XNA8"/>
<organism evidence="1 2">
    <name type="scientific">Bacteroides salyersiae</name>
    <dbReference type="NCBI Taxonomy" id="291644"/>
    <lineage>
        <taxon>Bacteria</taxon>
        <taxon>Pseudomonadati</taxon>
        <taxon>Bacteroidota</taxon>
        <taxon>Bacteroidia</taxon>
        <taxon>Bacteroidales</taxon>
        <taxon>Bacteroidaceae</taxon>
        <taxon>Bacteroides</taxon>
    </lineage>
</organism>
<accession>A0A7J4XNA8</accession>
<proteinExistence type="predicted"/>
<comment type="caution">
    <text evidence="1">The sequence shown here is derived from an EMBL/GenBank/DDBJ whole genome shotgun (WGS) entry which is preliminary data.</text>
</comment>
<evidence type="ECO:0000313" key="2">
    <source>
        <dbReference type="Proteomes" id="UP000422221"/>
    </source>
</evidence>